<keyword evidence="2" id="KW-1185">Reference proteome</keyword>
<dbReference type="SUPFAM" id="SSF109604">
    <property type="entry name" value="HD-domain/PDEase-like"/>
    <property type="match status" value="1"/>
</dbReference>
<sequence>MQHFTGSIHALKSQWDRAMKPFQVHPHLSQNVFIELVAAYSNPKRFYHNLNHVKQVLTTIEEIREHRLTPQLTTLDFSIIRVAAWFHDIFYDPKSDDNEEKSANYAELALNQLKLPIAPIRRIKTLILQTKTHQASVNELDCQILLDADLAILGTAELDYYSYAYAIRQEYSWIPDQIYRPKRKQILQNFCQRERLYLTNPMFNQFEERARQNLHLEISLLSS</sequence>
<evidence type="ECO:0000313" key="1">
    <source>
        <dbReference type="EMBL" id="EDX78113.1"/>
    </source>
</evidence>
<dbReference type="InterPro" id="IPR009218">
    <property type="entry name" value="HD_phosphohydro"/>
</dbReference>
<dbReference type="PANTHER" id="PTHR21174">
    <property type="match status" value="1"/>
</dbReference>
<dbReference type="PANTHER" id="PTHR21174:SF0">
    <property type="entry name" value="HD PHOSPHOHYDROLASE FAMILY PROTEIN-RELATED"/>
    <property type="match status" value="1"/>
</dbReference>
<dbReference type="HOGENOM" id="CLU_051795_2_0_3"/>
<evidence type="ECO:0008006" key="3">
    <source>
        <dbReference type="Google" id="ProtNLM"/>
    </source>
</evidence>
<dbReference type="eggNOG" id="COG4339">
    <property type="taxonomic scope" value="Bacteria"/>
</dbReference>
<dbReference type="RefSeq" id="WP_006098549.1">
    <property type="nucleotide sequence ID" value="NZ_DS989842.1"/>
</dbReference>
<dbReference type="PIRSF" id="PIRSF035170">
    <property type="entry name" value="HD_phosphohydro"/>
    <property type="match status" value="1"/>
</dbReference>
<reference evidence="1 2" key="1">
    <citation type="submission" date="2008-07" db="EMBL/GenBank/DDBJ databases">
        <authorList>
            <person name="Tandeau de Marsac N."/>
            <person name="Ferriera S."/>
            <person name="Johnson J."/>
            <person name="Kravitz S."/>
            <person name="Beeson K."/>
            <person name="Sutton G."/>
            <person name="Rogers Y.-H."/>
            <person name="Friedman R."/>
            <person name="Frazier M."/>
            <person name="Venter J.C."/>
        </authorList>
    </citation>
    <scope>NUCLEOTIDE SEQUENCE [LARGE SCALE GENOMIC DNA]</scope>
    <source>
        <strain evidence="1 2">PCC 7420</strain>
    </source>
</reference>
<name>B4VIE0_9CYAN</name>
<accession>B4VIE0</accession>
<organism evidence="1 2">
    <name type="scientific">Coleofasciculus chthonoplastes PCC 7420</name>
    <dbReference type="NCBI Taxonomy" id="118168"/>
    <lineage>
        <taxon>Bacteria</taxon>
        <taxon>Bacillati</taxon>
        <taxon>Cyanobacteriota</taxon>
        <taxon>Cyanophyceae</taxon>
        <taxon>Coleofasciculales</taxon>
        <taxon>Coleofasciculaceae</taxon>
        <taxon>Coleofasciculus</taxon>
    </lineage>
</organism>
<dbReference type="OrthoDB" id="9808993at2"/>
<dbReference type="AlphaFoldDB" id="B4VIE0"/>
<gene>
    <name evidence="1" type="ORF">MC7420_7851</name>
</gene>
<protein>
    <recommendedName>
        <fullName evidence="3">HD domain-containing protein</fullName>
    </recommendedName>
</protein>
<dbReference type="Proteomes" id="UP000003835">
    <property type="component" value="Unassembled WGS sequence"/>
</dbReference>
<proteinExistence type="predicted"/>
<dbReference type="Gene3D" id="1.10.3210.10">
    <property type="entry name" value="Hypothetical protein af1432"/>
    <property type="match status" value="1"/>
</dbReference>
<evidence type="ECO:0000313" key="2">
    <source>
        <dbReference type="Proteomes" id="UP000003835"/>
    </source>
</evidence>
<dbReference type="STRING" id="118168.MC7420_7851"/>
<dbReference type="EMBL" id="DS989842">
    <property type="protein sequence ID" value="EDX78113.1"/>
    <property type="molecule type" value="Genomic_DNA"/>
</dbReference>